<protein>
    <submittedName>
        <fullName evidence="1">Uncharacterized protein</fullName>
    </submittedName>
</protein>
<name>A0A367JUF4_RHIAZ</name>
<accession>A0A367JUF4</accession>
<organism evidence="1 2">
    <name type="scientific">Rhizopus azygosporus</name>
    <name type="common">Rhizopus microsporus var. azygosporus</name>
    <dbReference type="NCBI Taxonomy" id="86630"/>
    <lineage>
        <taxon>Eukaryota</taxon>
        <taxon>Fungi</taxon>
        <taxon>Fungi incertae sedis</taxon>
        <taxon>Mucoromycota</taxon>
        <taxon>Mucoromycotina</taxon>
        <taxon>Mucoromycetes</taxon>
        <taxon>Mucorales</taxon>
        <taxon>Mucorineae</taxon>
        <taxon>Rhizopodaceae</taxon>
        <taxon>Rhizopus</taxon>
    </lineage>
</organism>
<dbReference type="OrthoDB" id="2283914at2759"/>
<gene>
    <name evidence="1" type="ORF">CU097_013662</name>
</gene>
<keyword evidence="2" id="KW-1185">Reference proteome</keyword>
<dbReference type="EMBL" id="PJQL01000681">
    <property type="protein sequence ID" value="RCH93570.1"/>
    <property type="molecule type" value="Genomic_DNA"/>
</dbReference>
<dbReference type="Proteomes" id="UP000252139">
    <property type="component" value="Unassembled WGS sequence"/>
</dbReference>
<dbReference type="AlphaFoldDB" id="A0A367JUF4"/>
<sequence>MNTQYITVIEGNVKRIADMENEFREVFSIGKVFGILFNIREAAKAISLKEEYENNHKLAFGDEKLVARQKDTQRIGCPCYIYAGKNEFQHFEIRNLIKWLRIAERTLFSVNWAQ</sequence>
<reference evidence="1 2" key="1">
    <citation type="journal article" date="2018" name="G3 (Bethesda)">
        <title>Phylogenetic and Phylogenomic Definition of Rhizopus Species.</title>
        <authorList>
            <person name="Gryganskyi A.P."/>
            <person name="Golan J."/>
            <person name="Dolatabadi S."/>
            <person name="Mondo S."/>
            <person name="Robb S."/>
            <person name="Idnurm A."/>
            <person name="Muszewska A."/>
            <person name="Steczkiewicz K."/>
            <person name="Masonjones S."/>
            <person name="Liao H.L."/>
            <person name="Gajdeczka M.T."/>
            <person name="Anike F."/>
            <person name="Vuek A."/>
            <person name="Anishchenko I.M."/>
            <person name="Voigt K."/>
            <person name="de Hoog G.S."/>
            <person name="Smith M.E."/>
            <person name="Heitman J."/>
            <person name="Vilgalys R."/>
            <person name="Stajich J.E."/>
        </authorList>
    </citation>
    <scope>NUCLEOTIDE SEQUENCE [LARGE SCALE GENOMIC DNA]</scope>
    <source>
        <strain evidence="1 2">CBS 357.93</strain>
    </source>
</reference>
<comment type="caution">
    <text evidence="1">The sequence shown here is derived from an EMBL/GenBank/DDBJ whole genome shotgun (WGS) entry which is preliminary data.</text>
</comment>
<evidence type="ECO:0000313" key="2">
    <source>
        <dbReference type="Proteomes" id="UP000252139"/>
    </source>
</evidence>
<evidence type="ECO:0000313" key="1">
    <source>
        <dbReference type="EMBL" id="RCH93570.1"/>
    </source>
</evidence>
<proteinExistence type="predicted"/>